<organism evidence="3 4">
    <name type="scientific">Brassicogethes aeneus</name>
    <name type="common">Rape pollen beetle</name>
    <name type="synonym">Meligethes aeneus</name>
    <dbReference type="NCBI Taxonomy" id="1431903"/>
    <lineage>
        <taxon>Eukaryota</taxon>
        <taxon>Metazoa</taxon>
        <taxon>Ecdysozoa</taxon>
        <taxon>Arthropoda</taxon>
        <taxon>Hexapoda</taxon>
        <taxon>Insecta</taxon>
        <taxon>Pterygota</taxon>
        <taxon>Neoptera</taxon>
        <taxon>Endopterygota</taxon>
        <taxon>Coleoptera</taxon>
        <taxon>Polyphaga</taxon>
        <taxon>Cucujiformia</taxon>
        <taxon>Nitidulidae</taxon>
        <taxon>Meligethinae</taxon>
        <taxon>Brassicogethes</taxon>
    </lineage>
</organism>
<protein>
    <recommendedName>
        <fullName evidence="5">Transcription termination factor 5, mitochondrial</fullName>
    </recommendedName>
</protein>
<dbReference type="Gene3D" id="1.25.70.10">
    <property type="entry name" value="Transcription termination factor 3, mitochondrial"/>
    <property type="match status" value="1"/>
</dbReference>
<evidence type="ECO:0008006" key="5">
    <source>
        <dbReference type="Google" id="ProtNLM"/>
    </source>
</evidence>
<keyword evidence="4" id="KW-1185">Reference proteome</keyword>
<evidence type="ECO:0000256" key="2">
    <source>
        <dbReference type="ARBA" id="ARBA00022946"/>
    </source>
</evidence>
<evidence type="ECO:0000313" key="3">
    <source>
        <dbReference type="EMBL" id="CAH0557908.1"/>
    </source>
</evidence>
<evidence type="ECO:0000313" key="4">
    <source>
        <dbReference type="Proteomes" id="UP001154078"/>
    </source>
</evidence>
<name>A0A9P0BAW5_BRAAE</name>
<dbReference type="PANTHER" id="PTHR15437">
    <property type="entry name" value="TRANSCRIPTION TERMINATION FACTOR, MITOCHONDRIAL"/>
    <property type="match status" value="1"/>
</dbReference>
<dbReference type="GO" id="GO:0006393">
    <property type="term" value="P:termination of mitochondrial transcription"/>
    <property type="evidence" value="ECO:0007669"/>
    <property type="project" value="TreeGrafter"/>
</dbReference>
<dbReference type="AlphaFoldDB" id="A0A9P0BAW5"/>
<dbReference type="PANTHER" id="PTHR15437:SF7">
    <property type="entry name" value="TRANSCRIPTION TERMINATION FACTOR 5, MITOCHONDRIAL"/>
    <property type="match status" value="1"/>
</dbReference>
<sequence length="487" mass="57069">MLRPFLKVSNGSKRFYSKKCKAQTEILSDMFGITKNNATLYAKANGLDKKDPDILIESIRISRMLGYADMEIFNNPRLLRTHPVELHQHSMVLEEGAFNNITPHVLSRARTYMGKSIKELKLVKLIKDVNVQKHFIGFINPLPKKFFVEEMDDNVSWKTVHYVILREFLKQKLNASEDDIVKLFRIHKMVINKSFRVIQENIKLAKELGFTDKKILKYGYILHNYPQYTKTILDDFSNLAGADMRESMRKFPKLFMTSPKNMIKIYGALKGHNISDETIQKNMNIFHLSPETVKFRLGELKKVPEFKILLDNPRILQLVVHQNRAKSRLSFLKQLQLRCTNYTLLGSNCEFDDHIKEGKDKNASRETLKFLSKIFKVNSSIIKKRWQLHPFNLQVPYLDMEKTFQHLKSLDFQTKDIYDCMHIILYPKEKIIKALGDIRNDKNINCDNLTPAQILNLILYFLEREHHFTGNGVWQKYETAPPDKVLE</sequence>
<dbReference type="OrthoDB" id="10064535at2759"/>
<comment type="similarity">
    <text evidence="1">Belongs to the mTERF family.</text>
</comment>
<dbReference type="GO" id="GO:0005759">
    <property type="term" value="C:mitochondrial matrix"/>
    <property type="evidence" value="ECO:0007669"/>
    <property type="project" value="TreeGrafter"/>
</dbReference>
<dbReference type="InterPro" id="IPR038538">
    <property type="entry name" value="MTERF_sf"/>
</dbReference>
<dbReference type="InterPro" id="IPR003690">
    <property type="entry name" value="MTERF"/>
</dbReference>
<gene>
    <name evidence="3" type="ORF">MELIAE_LOCUS8507</name>
</gene>
<dbReference type="EMBL" id="OV121136">
    <property type="protein sequence ID" value="CAH0557908.1"/>
    <property type="molecule type" value="Genomic_DNA"/>
</dbReference>
<reference evidence="3" key="1">
    <citation type="submission" date="2021-12" db="EMBL/GenBank/DDBJ databases">
        <authorList>
            <person name="King R."/>
        </authorList>
    </citation>
    <scope>NUCLEOTIDE SEQUENCE</scope>
</reference>
<dbReference type="GO" id="GO:0003676">
    <property type="term" value="F:nucleic acid binding"/>
    <property type="evidence" value="ECO:0007669"/>
    <property type="project" value="InterPro"/>
</dbReference>
<evidence type="ECO:0000256" key="1">
    <source>
        <dbReference type="ARBA" id="ARBA00007692"/>
    </source>
</evidence>
<dbReference type="Proteomes" id="UP001154078">
    <property type="component" value="Chromosome 5"/>
</dbReference>
<proteinExistence type="inferred from homology"/>
<keyword evidence="2" id="KW-0809">Transit peptide</keyword>
<accession>A0A9P0BAW5</accession>